<gene>
    <name evidence="12" type="ORF">LCGC14_2304570</name>
</gene>
<feature type="domain" description="Ribonucleotide reductase large subunit C-terminal" evidence="11">
    <location>
        <begin position="90"/>
        <end position="431"/>
    </location>
</feature>
<accession>A0A0F9CMX4</accession>
<evidence type="ECO:0000313" key="12">
    <source>
        <dbReference type="EMBL" id="KKL50529.1"/>
    </source>
</evidence>
<dbReference type="Pfam" id="PF00317">
    <property type="entry name" value="Ribonuc_red_lgN"/>
    <property type="match status" value="1"/>
</dbReference>
<comment type="caution">
    <text evidence="12">The sequence shown here is derived from an EMBL/GenBank/DDBJ whole genome shotgun (WGS) entry which is preliminary data.</text>
</comment>
<evidence type="ECO:0000256" key="4">
    <source>
        <dbReference type="ARBA" id="ARBA00022628"/>
    </source>
</evidence>
<reference evidence="12" key="1">
    <citation type="journal article" date="2015" name="Nature">
        <title>Complex archaea that bridge the gap between prokaryotes and eukaryotes.</title>
        <authorList>
            <person name="Spang A."/>
            <person name="Saw J.H."/>
            <person name="Jorgensen S.L."/>
            <person name="Zaremba-Niedzwiedzka K."/>
            <person name="Martijn J."/>
            <person name="Lind A.E."/>
            <person name="van Eijk R."/>
            <person name="Schleper C."/>
            <person name="Guy L."/>
            <person name="Ettema T.J."/>
        </authorList>
    </citation>
    <scope>NUCLEOTIDE SEQUENCE</scope>
</reference>
<dbReference type="Pfam" id="PF02867">
    <property type="entry name" value="Ribonuc_red_lgC"/>
    <property type="match status" value="1"/>
</dbReference>
<keyword evidence="5" id="KW-0547">Nucleotide-binding</keyword>
<dbReference type="PRINTS" id="PR01183">
    <property type="entry name" value="RIBORDTASEM1"/>
</dbReference>
<protein>
    <recommendedName>
        <fullName evidence="3">ribonucleoside-diphosphate reductase</fullName>
        <ecNumber evidence="3">1.17.4.1</ecNumber>
    </recommendedName>
</protein>
<dbReference type="CDD" id="cd02888">
    <property type="entry name" value="RNR_II_dimer"/>
    <property type="match status" value="1"/>
</dbReference>
<evidence type="ECO:0000256" key="2">
    <source>
        <dbReference type="ARBA" id="ARBA00007405"/>
    </source>
</evidence>
<comment type="cofactor">
    <cofactor evidence="1">
        <name>adenosylcob(III)alamin</name>
        <dbReference type="ChEBI" id="CHEBI:18408"/>
    </cofactor>
</comment>
<keyword evidence="6" id="KW-0560">Oxidoreductase</keyword>
<keyword evidence="8" id="KW-0170">Cobalt</keyword>
<comment type="similarity">
    <text evidence="2">Belongs to the ribonucleoside diphosphate reductase class-2 family.</text>
</comment>
<dbReference type="EMBL" id="LAZR01032565">
    <property type="protein sequence ID" value="KKL50529.1"/>
    <property type="molecule type" value="Genomic_DNA"/>
</dbReference>
<evidence type="ECO:0000256" key="7">
    <source>
        <dbReference type="ARBA" id="ARBA00023157"/>
    </source>
</evidence>
<dbReference type="AlphaFoldDB" id="A0A0F9CMX4"/>
<dbReference type="InterPro" id="IPR008926">
    <property type="entry name" value="RNR_R1-su_N"/>
</dbReference>
<name>A0A0F9CMX4_9ZZZZ</name>
<evidence type="ECO:0000259" key="11">
    <source>
        <dbReference type="Pfam" id="PF02867"/>
    </source>
</evidence>
<sequence length="433" mass="48018">MSQVSVSVSDITLNMMKKRVLFTAENGEQETPLDAYERVANFVYQGHKTYSTESEAGKFRDRAIEYMAEGMFMPNTPTLVNAGFPDAQCSACFVLPIDDNLKSIYQAHNDQGLIQASGGGTGFFLGNIRSAGTKAADRFITRGPINWLRMLNENACHVAQGMREGANMAILDVGHPDIVDFITCKNKGYNLSAEILSEQFGISLEEAKTLKAIIGIEKFNISVSITNQFMKVLENGNDWYFIDPHTKQKTGSMPSQEIWDLIVENAWANGEPGIFFEDTANRDNYLSHIGRIKSTNPCGELPLLPYAACTLGHINLSKFVTGTNGSSQVDWSELEEEIRFGVNFLDNIVEMNTFPIKELTEMNNNTRDIGVGIMGWADMLAIIGIPYDSNEAIDLANDIGTHFKKTSDDESARLGQDRGNFPYFEGSSFHRDG</sequence>
<evidence type="ECO:0000256" key="3">
    <source>
        <dbReference type="ARBA" id="ARBA00012274"/>
    </source>
</evidence>
<dbReference type="Gene3D" id="3.20.70.20">
    <property type="match status" value="1"/>
</dbReference>
<dbReference type="InterPro" id="IPR013344">
    <property type="entry name" value="RNR_NrdJ/NrdZ"/>
</dbReference>
<keyword evidence="7" id="KW-1015">Disulfide bond</keyword>
<dbReference type="PANTHER" id="PTHR43371:SF1">
    <property type="entry name" value="RIBONUCLEOSIDE-DIPHOSPHATE REDUCTASE"/>
    <property type="match status" value="1"/>
</dbReference>
<keyword evidence="4" id="KW-0846">Cobalamin</keyword>
<evidence type="ECO:0000256" key="8">
    <source>
        <dbReference type="ARBA" id="ARBA00023285"/>
    </source>
</evidence>
<dbReference type="InterPro" id="IPR050862">
    <property type="entry name" value="RdRp_reductase_class-2"/>
</dbReference>
<organism evidence="12">
    <name type="scientific">marine sediment metagenome</name>
    <dbReference type="NCBI Taxonomy" id="412755"/>
    <lineage>
        <taxon>unclassified sequences</taxon>
        <taxon>metagenomes</taxon>
        <taxon>ecological metagenomes</taxon>
    </lineage>
</organism>
<dbReference type="GO" id="GO:0005524">
    <property type="term" value="F:ATP binding"/>
    <property type="evidence" value="ECO:0007669"/>
    <property type="project" value="InterPro"/>
</dbReference>
<evidence type="ECO:0000256" key="6">
    <source>
        <dbReference type="ARBA" id="ARBA00023002"/>
    </source>
</evidence>
<dbReference type="SUPFAM" id="SSF51998">
    <property type="entry name" value="PFL-like glycyl radical enzymes"/>
    <property type="match status" value="1"/>
</dbReference>
<evidence type="ECO:0000256" key="5">
    <source>
        <dbReference type="ARBA" id="ARBA00022741"/>
    </source>
</evidence>
<dbReference type="InterPro" id="IPR000788">
    <property type="entry name" value="RNR_lg_C"/>
</dbReference>
<comment type="catalytic activity">
    <reaction evidence="9">
        <text>a 2'-deoxyribonucleoside 5'-diphosphate + [thioredoxin]-disulfide + H2O = a ribonucleoside 5'-diphosphate + [thioredoxin]-dithiol</text>
        <dbReference type="Rhea" id="RHEA:23252"/>
        <dbReference type="Rhea" id="RHEA-COMP:10698"/>
        <dbReference type="Rhea" id="RHEA-COMP:10700"/>
        <dbReference type="ChEBI" id="CHEBI:15377"/>
        <dbReference type="ChEBI" id="CHEBI:29950"/>
        <dbReference type="ChEBI" id="CHEBI:50058"/>
        <dbReference type="ChEBI" id="CHEBI:57930"/>
        <dbReference type="ChEBI" id="CHEBI:73316"/>
        <dbReference type="EC" id="1.17.4.1"/>
    </reaction>
</comment>
<dbReference type="GO" id="GO:0004748">
    <property type="term" value="F:ribonucleoside-diphosphate reductase activity, thioredoxin disulfide as acceptor"/>
    <property type="evidence" value="ECO:0007669"/>
    <property type="project" value="UniProtKB-EC"/>
</dbReference>
<evidence type="ECO:0000256" key="9">
    <source>
        <dbReference type="ARBA" id="ARBA00047754"/>
    </source>
</evidence>
<dbReference type="UniPathway" id="UPA00326"/>
<dbReference type="SUPFAM" id="SSF48168">
    <property type="entry name" value="R1 subunit of ribonucleotide reductase, N-terminal domain"/>
    <property type="match status" value="1"/>
</dbReference>
<dbReference type="GO" id="GO:0009263">
    <property type="term" value="P:deoxyribonucleotide biosynthetic process"/>
    <property type="evidence" value="ECO:0007669"/>
    <property type="project" value="InterPro"/>
</dbReference>
<feature type="domain" description="Ribonucleotide reductase large subunit N-terminal" evidence="10">
    <location>
        <begin position="11"/>
        <end position="85"/>
    </location>
</feature>
<dbReference type="InterPro" id="IPR013509">
    <property type="entry name" value="RNR_lsu_N"/>
</dbReference>
<dbReference type="PANTHER" id="PTHR43371">
    <property type="entry name" value="VITAMIN B12-DEPENDENT RIBONUCLEOTIDE REDUCTASE"/>
    <property type="match status" value="1"/>
</dbReference>
<dbReference type="EC" id="1.17.4.1" evidence="3"/>
<proteinExistence type="inferred from homology"/>
<evidence type="ECO:0000259" key="10">
    <source>
        <dbReference type="Pfam" id="PF00317"/>
    </source>
</evidence>
<dbReference type="GO" id="GO:0031419">
    <property type="term" value="F:cobalamin binding"/>
    <property type="evidence" value="ECO:0007669"/>
    <property type="project" value="UniProtKB-KW"/>
</dbReference>
<evidence type="ECO:0000256" key="1">
    <source>
        <dbReference type="ARBA" id="ARBA00001922"/>
    </source>
</evidence>
<feature type="non-terminal residue" evidence="12">
    <location>
        <position position="433"/>
    </location>
</feature>